<dbReference type="RefSeq" id="WP_004030204.1">
    <property type="nucleotide sequence ID" value="NZ_AMPO01000003.1"/>
</dbReference>
<gene>
    <name evidence="13" type="ORF">A994_04790</name>
</gene>
<dbReference type="PROSITE" id="PS51379">
    <property type="entry name" value="4FE4S_FER_2"/>
    <property type="match status" value="2"/>
</dbReference>
<dbReference type="PROSITE" id="PS51918">
    <property type="entry name" value="RADICAL_SAM"/>
    <property type="match status" value="1"/>
</dbReference>
<evidence type="ECO:0000256" key="6">
    <source>
        <dbReference type="ARBA" id="ARBA00022723"/>
    </source>
</evidence>
<dbReference type="InterPro" id="IPR058240">
    <property type="entry name" value="rSAM_sf"/>
</dbReference>
<keyword evidence="14" id="KW-1185">Reference proteome</keyword>
<keyword evidence="5" id="KW-0949">S-adenosyl-L-methionine</keyword>
<dbReference type="PANTHER" id="PTHR43787">
    <property type="entry name" value="FEMO COFACTOR BIOSYNTHESIS PROTEIN NIFB-RELATED"/>
    <property type="match status" value="1"/>
</dbReference>
<dbReference type="Pfam" id="PF00037">
    <property type="entry name" value="Fer4"/>
    <property type="match status" value="1"/>
</dbReference>
<dbReference type="SFLD" id="SFLDS00029">
    <property type="entry name" value="Radical_SAM"/>
    <property type="match status" value="1"/>
</dbReference>
<evidence type="ECO:0000259" key="12">
    <source>
        <dbReference type="PROSITE" id="PS51918"/>
    </source>
</evidence>
<keyword evidence="9" id="KW-0535">Nitrogen fixation</keyword>
<evidence type="ECO:0000256" key="9">
    <source>
        <dbReference type="ARBA" id="ARBA00023231"/>
    </source>
</evidence>
<dbReference type="InterPro" id="IPR001041">
    <property type="entry name" value="2Fe-2S_ferredoxin-type"/>
</dbReference>
<evidence type="ECO:0000256" key="7">
    <source>
        <dbReference type="ARBA" id="ARBA00023004"/>
    </source>
</evidence>
<dbReference type="InterPro" id="IPR007197">
    <property type="entry name" value="rSAM"/>
</dbReference>
<feature type="domain" description="4Fe-4S ferredoxin-type" evidence="11">
    <location>
        <begin position="26"/>
        <end position="55"/>
    </location>
</feature>
<protein>
    <submittedName>
        <fullName evidence="13">Radical sam domain protein</fullName>
    </submittedName>
</protein>
<keyword evidence="10" id="KW-0456">Lyase</keyword>
<evidence type="ECO:0000313" key="14">
    <source>
        <dbReference type="Proteomes" id="UP000007360"/>
    </source>
</evidence>
<dbReference type="Gene3D" id="3.20.20.70">
    <property type="entry name" value="Aldolase class I"/>
    <property type="match status" value="1"/>
</dbReference>
<dbReference type="InterPro" id="IPR036010">
    <property type="entry name" value="2Fe-2S_ferredoxin-like_sf"/>
</dbReference>
<dbReference type="GO" id="GO:0016829">
    <property type="term" value="F:lyase activity"/>
    <property type="evidence" value="ECO:0007669"/>
    <property type="project" value="UniProtKB-KW"/>
</dbReference>
<dbReference type="Gene3D" id="3.30.70.20">
    <property type="match status" value="1"/>
</dbReference>
<evidence type="ECO:0000313" key="13">
    <source>
        <dbReference type="EMBL" id="EKF86244.1"/>
    </source>
</evidence>
<accession>K2RD26</accession>
<name>K2RD26_METFP</name>
<keyword evidence="4" id="KW-0004">4Fe-4S</keyword>
<dbReference type="PANTHER" id="PTHR43787:SF13">
    <property type="entry name" value="FEMO COFACTOR BIOSYNTHESIS PROTEIN NIFB"/>
    <property type="match status" value="1"/>
</dbReference>
<keyword evidence="8" id="KW-0411">Iron-sulfur</keyword>
<evidence type="ECO:0000256" key="1">
    <source>
        <dbReference type="ARBA" id="ARBA00001966"/>
    </source>
</evidence>
<keyword evidence="6" id="KW-0479">Metal-binding</keyword>
<feature type="domain" description="4Fe-4S ferredoxin-type" evidence="11">
    <location>
        <begin position="1"/>
        <end position="25"/>
    </location>
</feature>
<dbReference type="CDD" id="cd01335">
    <property type="entry name" value="Radical_SAM"/>
    <property type="match status" value="1"/>
</dbReference>
<dbReference type="Pfam" id="PF04055">
    <property type="entry name" value="Radical_SAM"/>
    <property type="match status" value="1"/>
</dbReference>
<feature type="domain" description="Radical SAM core" evidence="12">
    <location>
        <begin position="170"/>
        <end position="397"/>
    </location>
</feature>
<dbReference type="Proteomes" id="UP000007360">
    <property type="component" value="Unassembled WGS sequence"/>
</dbReference>
<dbReference type="SUPFAM" id="SSF54292">
    <property type="entry name" value="2Fe-2S ferredoxin-like"/>
    <property type="match status" value="1"/>
</dbReference>
<dbReference type="PROSITE" id="PS00198">
    <property type="entry name" value="4FE4S_FER_1"/>
    <property type="match status" value="1"/>
</dbReference>
<comment type="pathway">
    <text evidence="2">Cofactor biosynthesis; Fe-Mo cofactor biosynthesis.</text>
</comment>
<dbReference type="SUPFAM" id="SSF54862">
    <property type="entry name" value="4Fe-4S ferredoxins"/>
    <property type="match status" value="1"/>
</dbReference>
<dbReference type="CDD" id="cd00207">
    <property type="entry name" value="fer2"/>
    <property type="match status" value="1"/>
</dbReference>
<dbReference type="GO" id="GO:0051539">
    <property type="term" value="F:4 iron, 4 sulfur cluster binding"/>
    <property type="evidence" value="ECO:0007669"/>
    <property type="project" value="UniProtKB-KW"/>
</dbReference>
<dbReference type="AlphaFoldDB" id="K2RD26"/>
<dbReference type="Gene3D" id="3.10.20.740">
    <property type="match status" value="1"/>
</dbReference>
<evidence type="ECO:0000256" key="8">
    <source>
        <dbReference type="ARBA" id="ARBA00023014"/>
    </source>
</evidence>
<proteinExistence type="inferred from homology"/>
<comment type="cofactor">
    <cofactor evidence="1">
        <name>[4Fe-4S] cluster</name>
        <dbReference type="ChEBI" id="CHEBI:49883"/>
    </cofactor>
</comment>
<dbReference type="OrthoDB" id="371936at2157"/>
<dbReference type="EMBL" id="AMPO01000003">
    <property type="protein sequence ID" value="EKF86244.1"/>
    <property type="molecule type" value="Genomic_DNA"/>
</dbReference>
<dbReference type="GO" id="GO:0046872">
    <property type="term" value="F:metal ion binding"/>
    <property type="evidence" value="ECO:0007669"/>
    <property type="project" value="UniProtKB-KW"/>
</dbReference>
<sequence length="410" mass="45345">MKVIRDKDKCIHCRMCEMVLCPAGSAWRSLNEDECVGCGACAIACPETAIIVRKDNLATASSEKTVHVNGEKIKTSGLIRDALRDAGVIITEFPFEPSESNLIPTSTMPCLSGGCWSCAVKVDGRYALSCITPLHEGMKIELLGQMPALRVVSGFGAHTVGGVGTPYQLKKNEYPVEINCFTHGCNLRCPQCQNYGMAFTARGHLMDAEETARILLGLSIQHQVDRIAISGGESTLNPHWLLELIKYIRNEDNDIHIHVDTNGTVLTTPYIDQLVKAGMTELGVDLKGIHTRTFQRITGLNDTELADKYLKTSWAAVEYALTEYHDNLFLGIGIPYNQNLISLEEVEEMGRKIVNLKDDTQVCVLDYRGEFRKKELILPSYLEMMQVKKILNDTGLKTVIAQTSEGHIGP</sequence>
<evidence type="ECO:0000256" key="4">
    <source>
        <dbReference type="ARBA" id="ARBA00022485"/>
    </source>
</evidence>
<reference evidence="13 14" key="1">
    <citation type="journal article" date="2012" name="J. Bacteriol.">
        <title>Draft genome sequence of Methanobacterium formicicum DSM 3637, an archaebacterium isolated from the methane producer amoeba Pelomyxa palustris.</title>
        <authorList>
            <person name="Gutierrez G."/>
        </authorList>
    </citation>
    <scope>NUCLEOTIDE SEQUENCE [LARGE SCALE GENOMIC DNA]</scope>
    <source>
        <strain evidence="14">DSM 3637 / PP1</strain>
    </source>
</reference>
<dbReference type="GO" id="GO:0016491">
    <property type="term" value="F:oxidoreductase activity"/>
    <property type="evidence" value="ECO:0007669"/>
    <property type="project" value="UniProtKB-ARBA"/>
</dbReference>
<evidence type="ECO:0000256" key="5">
    <source>
        <dbReference type="ARBA" id="ARBA00022691"/>
    </source>
</evidence>
<evidence type="ECO:0000256" key="2">
    <source>
        <dbReference type="ARBA" id="ARBA00005155"/>
    </source>
</evidence>
<dbReference type="InterPro" id="IPR013785">
    <property type="entry name" value="Aldolase_TIM"/>
</dbReference>
<evidence type="ECO:0000256" key="10">
    <source>
        <dbReference type="ARBA" id="ARBA00023239"/>
    </source>
</evidence>
<comment type="caution">
    <text evidence="13">The sequence shown here is derived from an EMBL/GenBank/DDBJ whole genome shotgun (WGS) entry which is preliminary data.</text>
</comment>
<comment type="similarity">
    <text evidence="3">Belongs to the radical SAM superfamily. NifB family.</text>
</comment>
<keyword evidence="7" id="KW-0408">Iron</keyword>
<organism evidence="13 14">
    <name type="scientific">Methanobacterium formicicum (strain DSM 3637 / PP1)</name>
    <dbReference type="NCBI Taxonomy" id="1204725"/>
    <lineage>
        <taxon>Archaea</taxon>
        <taxon>Methanobacteriati</taxon>
        <taxon>Methanobacteriota</taxon>
        <taxon>Methanomada group</taxon>
        <taxon>Methanobacteria</taxon>
        <taxon>Methanobacteriales</taxon>
        <taxon>Methanobacteriaceae</taxon>
        <taxon>Methanobacterium</taxon>
    </lineage>
</organism>
<dbReference type="InterPro" id="IPR017900">
    <property type="entry name" value="4Fe4S_Fe_S_CS"/>
</dbReference>
<dbReference type="InterPro" id="IPR017896">
    <property type="entry name" value="4Fe4S_Fe-S-bd"/>
</dbReference>
<dbReference type="SUPFAM" id="SSF102114">
    <property type="entry name" value="Radical SAM enzymes"/>
    <property type="match status" value="1"/>
</dbReference>
<evidence type="ECO:0000259" key="11">
    <source>
        <dbReference type="PROSITE" id="PS51379"/>
    </source>
</evidence>
<evidence type="ECO:0000256" key="3">
    <source>
        <dbReference type="ARBA" id="ARBA00006804"/>
    </source>
</evidence>
<dbReference type="PATRIC" id="fig|1204725.3.peg.960"/>
<dbReference type="SFLD" id="SFLDG01067">
    <property type="entry name" value="SPASM/twitch_domain_containing"/>
    <property type="match status" value="1"/>
</dbReference>